<evidence type="ECO:0000313" key="2">
    <source>
        <dbReference type="EMBL" id="KAL2861130.1"/>
    </source>
</evidence>
<dbReference type="GeneID" id="98142270"/>
<feature type="region of interest" description="Disordered" evidence="1">
    <location>
        <begin position="1"/>
        <end position="94"/>
    </location>
</feature>
<evidence type="ECO:0000256" key="1">
    <source>
        <dbReference type="SAM" id="MobiDB-lite"/>
    </source>
</evidence>
<accession>A0ABR4L9C9</accession>
<name>A0ABR4L9C9_9EURO</name>
<dbReference type="EMBL" id="JBFXLQ010000074">
    <property type="protein sequence ID" value="KAL2861130.1"/>
    <property type="molecule type" value="Genomic_DNA"/>
</dbReference>
<feature type="compositionally biased region" description="Polar residues" evidence="1">
    <location>
        <begin position="80"/>
        <end position="91"/>
    </location>
</feature>
<sequence length="166" mass="18074">MSCEPIVEEKKKSVSGGTCSLGFSAVRASGSGLPDEDKRKTGGGASFEALANGPAEVEEEASNHGNHRPAVSEEERQGTKRGQSKTPTSSVPLAITSLRQDSDCSACYERASSCCCITQRAESQLTNKYLKLRTDTRDKEIKKYGKSQGIAHRCRFRFQVRVQVQV</sequence>
<gene>
    <name evidence="2" type="ORF">BJX67DRAFT_313945</name>
</gene>
<reference evidence="2 3" key="1">
    <citation type="submission" date="2024-07" db="EMBL/GenBank/DDBJ databases">
        <title>Section-level genome sequencing and comparative genomics of Aspergillus sections Usti and Cavernicolus.</title>
        <authorList>
            <consortium name="Lawrence Berkeley National Laboratory"/>
            <person name="Nybo J.L."/>
            <person name="Vesth T.C."/>
            <person name="Theobald S."/>
            <person name="Frisvad J.C."/>
            <person name="Larsen T.O."/>
            <person name="Kjaerboelling I."/>
            <person name="Rothschild-Mancinelli K."/>
            <person name="Lyhne E.K."/>
            <person name="Kogle M.E."/>
            <person name="Barry K."/>
            <person name="Clum A."/>
            <person name="Na H."/>
            <person name="Ledsgaard L."/>
            <person name="Lin J."/>
            <person name="Lipzen A."/>
            <person name="Kuo A."/>
            <person name="Riley R."/>
            <person name="Mondo S."/>
            <person name="Labutti K."/>
            <person name="Haridas S."/>
            <person name="Pangalinan J."/>
            <person name="Salamov A.A."/>
            <person name="Simmons B.A."/>
            <person name="Magnuson J.K."/>
            <person name="Chen J."/>
            <person name="Drula E."/>
            <person name="Henrissat B."/>
            <person name="Wiebenga A."/>
            <person name="Lubbers R.J."/>
            <person name="Gomes A.C."/>
            <person name="Macurrencykelacurrency M.R."/>
            <person name="Stajich J."/>
            <person name="Grigoriev I.V."/>
            <person name="Mortensen U.H."/>
            <person name="De Vries R.P."/>
            <person name="Baker S.E."/>
            <person name="Andersen M.R."/>
        </authorList>
    </citation>
    <scope>NUCLEOTIDE SEQUENCE [LARGE SCALE GENOMIC DNA]</scope>
    <source>
        <strain evidence="2 3">CBS 449.75</strain>
    </source>
</reference>
<keyword evidence="3" id="KW-1185">Reference proteome</keyword>
<dbReference type="Proteomes" id="UP001610432">
    <property type="component" value="Unassembled WGS sequence"/>
</dbReference>
<dbReference type="RefSeq" id="XP_070881024.1">
    <property type="nucleotide sequence ID" value="XM_071027198.1"/>
</dbReference>
<protein>
    <submittedName>
        <fullName evidence="2">Uncharacterized protein</fullName>
    </submittedName>
</protein>
<comment type="caution">
    <text evidence="2">The sequence shown here is derived from an EMBL/GenBank/DDBJ whole genome shotgun (WGS) entry which is preliminary data.</text>
</comment>
<proteinExistence type="predicted"/>
<evidence type="ECO:0000313" key="3">
    <source>
        <dbReference type="Proteomes" id="UP001610432"/>
    </source>
</evidence>
<organism evidence="2 3">
    <name type="scientific">Aspergillus lucknowensis</name>
    <dbReference type="NCBI Taxonomy" id="176173"/>
    <lineage>
        <taxon>Eukaryota</taxon>
        <taxon>Fungi</taxon>
        <taxon>Dikarya</taxon>
        <taxon>Ascomycota</taxon>
        <taxon>Pezizomycotina</taxon>
        <taxon>Eurotiomycetes</taxon>
        <taxon>Eurotiomycetidae</taxon>
        <taxon>Eurotiales</taxon>
        <taxon>Aspergillaceae</taxon>
        <taxon>Aspergillus</taxon>
        <taxon>Aspergillus subgen. Nidulantes</taxon>
    </lineage>
</organism>